<keyword evidence="2" id="KW-0539">Nucleus</keyword>
<dbReference type="GO" id="GO:0030896">
    <property type="term" value="C:checkpoint clamp complex"/>
    <property type="evidence" value="ECO:0007669"/>
    <property type="project" value="InterPro"/>
</dbReference>
<protein>
    <submittedName>
        <fullName evidence="3">Mec3 protein</fullName>
    </submittedName>
</protein>
<evidence type="ECO:0000256" key="1">
    <source>
        <dbReference type="ARBA" id="ARBA00004123"/>
    </source>
</evidence>
<evidence type="ECO:0000313" key="3">
    <source>
        <dbReference type="EMBL" id="GMM55274.1"/>
    </source>
</evidence>
<dbReference type="Proteomes" id="UP001377567">
    <property type="component" value="Unassembled WGS sequence"/>
</dbReference>
<dbReference type="InterPro" id="IPR007150">
    <property type="entry name" value="HUS1/Mec3"/>
</dbReference>
<dbReference type="GO" id="GO:0006289">
    <property type="term" value="P:nucleotide-excision repair"/>
    <property type="evidence" value="ECO:0007669"/>
    <property type="project" value="TreeGrafter"/>
</dbReference>
<dbReference type="GO" id="GO:0033314">
    <property type="term" value="P:mitotic DNA replication checkpoint signaling"/>
    <property type="evidence" value="ECO:0007669"/>
    <property type="project" value="TreeGrafter"/>
</dbReference>
<keyword evidence="4" id="KW-1185">Reference proteome</keyword>
<accession>A0AAV5RUF6</accession>
<sequence>MKLKLAVNAVESPHDYKLLRTTFATVASIRSTAVLRFTDKKLIVISTPKVSPSGGDALSSFQTDSDQLWCNIPKDVFNYYEIQSVRESHGITLEYNCGSMLAAFKKYDKVINQGSGSNLKIKLGMLPELSKAARQLNSDETGNATNPMGILSMTFEEIVYINNATPGVDRYDDIQGDPYMKMSSNSKVVTHNFKVPVKMLFNRQDRQIIEPTISHSQIMMFKLPPSSGPFGSPFHNFMKRVERYSNVQNVQLRGTRKINNGNPDMPDDSDDFELKIVVDEFSWNLEICWNGPLDIAFNDSAEPPEEAVEPIPSNTLPSLPPVSLVRQSGGEVQQDSEEREVQDMFAIEDSEMVTGGNTSFISNDESRTFGNSMDGLNDVSVMVERAERESNTTCAVIVRARDWRVCSKLYREFDDTLLAISHDQSSIFHCSLDRGSSEDTQDSQDEREKGQIVYYMTRSKGL</sequence>
<dbReference type="GO" id="GO:0000723">
    <property type="term" value="P:telomere maintenance"/>
    <property type="evidence" value="ECO:0007669"/>
    <property type="project" value="TreeGrafter"/>
</dbReference>
<organism evidence="3 4">
    <name type="scientific">Maudiozyma humilis</name>
    <name type="common">Sour dough yeast</name>
    <name type="synonym">Kazachstania humilis</name>
    <dbReference type="NCBI Taxonomy" id="51915"/>
    <lineage>
        <taxon>Eukaryota</taxon>
        <taxon>Fungi</taxon>
        <taxon>Dikarya</taxon>
        <taxon>Ascomycota</taxon>
        <taxon>Saccharomycotina</taxon>
        <taxon>Saccharomycetes</taxon>
        <taxon>Saccharomycetales</taxon>
        <taxon>Saccharomycetaceae</taxon>
        <taxon>Maudiozyma</taxon>
    </lineage>
</organism>
<dbReference type="GO" id="GO:0000724">
    <property type="term" value="P:double-strand break repair via homologous recombination"/>
    <property type="evidence" value="ECO:0007669"/>
    <property type="project" value="TreeGrafter"/>
</dbReference>
<dbReference type="PANTHER" id="PTHR12900:SF0">
    <property type="entry name" value="CHECKPOINT PROTEIN"/>
    <property type="match status" value="1"/>
</dbReference>
<gene>
    <name evidence="3" type="ORF">DAKH74_018900</name>
</gene>
<dbReference type="PANTHER" id="PTHR12900">
    <property type="entry name" value="MITOTIC AND DNA DAMAGE CHECKPOINT PROTEIN HUS1"/>
    <property type="match status" value="1"/>
</dbReference>
<evidence type="ECO:0000313" key="4">
    <source>
        <dbReference type="Proteomes" id="UP001377567"/>
    </source>
</evidence>
<evidence type="ECO:0000256" key="2">
    <source>
        <dbReference type="ARBA" id="ARBA00023242"/>
    </source>
</evidence>
<dbReference type="Pfam" id="PF04005">
    <property type="entry name" value="Hus1"/>
    <property type="match status" value="1"/>
</dbReference>
<dbReference type="AlphaFoldDB" id="A0AAV5RUF6"/>
<comment type="subcellular location">
    <subcellularLocation>
        <location evidence="1">Nucleus</location>
    </subcellularLocation>
</comment>
<comment type="caution">
    <text evidence="3">The sequence shown here is derived from an EMBL/GenBank/DDBJ whole genome shotgun (WGS) entry which is preliminary data.</text>
</comment>
<dbReference type="Gene3D" id="3.70.10.10">
    <property type="match status" value="1"/>
</dbReference>
<name>A0AAV5RUF6_MAUHU</name>
<dbReference type="GO" id="GO:0044778">
    <property type="term" value="P:meiotic DNA integrity checkpoint signaling"/>
    <property type="evidence" value="ECO:0007669"/>
    <property type="project" value="TreeGrafter"/>
</dbReference>
<dbReference type="GO" id="GO:0035861">
    <property type="term" value="C:site of double-strand break"/>
    <property type="evidence" value="ECO:0007669"/>
    <property type="project" value="TreeGrafter"/>
</dbReference>
<reference evidence="3 4" key="1">
    <citation type="journal article" date="2023" name="Elife">
        <title>Identification of key yeast species and microbe-microbe interactions impacting larval growth of Drosophila in the wild.</title>
        <authorList>
            <person name="Mure A."/>
            <person name="Sugiura Y."/>
            <person name="Maeda R."/>
            <person name="Honda K."/>
            <person name="Sakurai N."/>
            <person name="Takahashi Y."/>
            <person name="Watada M."/>
            <person name="Katoh T."/>
            <person name="Gotoh A."/>
            <person name="Gotoh Y."/>
            <person name="Taniguchi I."/>
            <person name="Nakamura K."/>
            <person name="Hayashi T."/>
            <person name="Katayama T."/>
            <person name="Uemura T."/>
            <person name="Hattori Y."/>
        </authorList>
    </citation>
    <scope>NUCLEOTIDE SEQUENCE [LARGE SCALE GENOMIC DNA]</scope>
    <source>
        <strain evidence="3 4">KH-74</strain>
    </source>
</reference>
<dbReference type="GO" id="GO:0031573">
    <property type="term" value="P:mitotic intra-S DNA damage checkpoint signaling"/>
    <property type="evidence" value="ECO:0007669"/>
    <property type="project" value="TreeGrafter"/>
</dbReference>
<dbReference type="EMBL" id="BTGD01000005">
    <property type="protein sequence ID" value="GMM55274.1"/>
    <property type="molecule type" value="Genomic_DNA"/>
</dbReference>
<proteinExistence type="predicted"/>